<organism evidence="1 2">
    <name type="scientific">Funneliformis caledonium</name>
    <dbReference type="NCBI Taxonomy" id="1117310"/>
    <lineage>
        <taxon>Eukaryota</taxon>
        <taxon>Fungi</taxon>
        <taxon>Fungi incertae sedis</taxon>
        <taxon>Mucoromycota</taxon>
        <taxon>Glomeromycotina</taxon>
        <taxon>Glomeromycetes</taxon>
        <taxon>Glomerales</taxon>
        <taxon>Glomeraceae</taxon>
        <taxon>Funneliformis</taxon>
    </lineage>
</organism>
<comment type="caution">
    <text evidence="1">The sequence shown here is derived from an EMBL/GenBank/DDBJ whole genome shotgun (WGS) entry which is preliminary data.</text>
</comment>
<proteinExistence type="predicted"/>
<dbReference type="Gene3D" id="1.10.510.10">
    <property type="entry name" value="Transferase(Phosphotransferase) domain 1"/>
    <property type="match status" value="1"/>
</dbReference>
<keyword evidence="2" id="KW-1185">Reference proteome</keyword>
<dbReference type="SUPFAM" id="SSF56112">
    <property type="entry name" value="Protein kinase-like (PK-like)"/>
    <property type="match status" value="1"/>
</dbReference>
<dbReference type="AlphaFoldDB" id="A0A9N8V9R7"/>
<dbReference type="EMBL" id="CAJVPQ010000041">
    <property type="protein sequence ID" value="CAG8439786.1"/>
    <property type="molecule type" value="Genomic_DNA"/>
</dbReference>
<dbReference type="OrthoDB" id="2318560at2759"/>
<accession>A0A9N8V9R7</accession>
<dbReference type="InterPro" id="IPR011009">
    <property type="entry name" value="Kinase-like_dom_sf"/>
</dbReference>
<name>A0A9N8V9R7_9GLOM</name>
<dbReference type="Proteomes" id="UP000789570">
    <property type="component" value="Unassembled WGS sequence"/>
</dbReference>
<gene>
    <name evidence="1" type="ORF">FCALED_LOCUS433</name>
</gene>
<sequence>MDYVSGNKKINEFLRQNQLNSTGPYEVLEWIPYDKFKNITYLAEGGFGTVHKALWVDGYIRYFDVKDNKWQRQQNSEVPPLVKELIERCLKEDPSIRPTANELNNTFLRWYRSSNKNDNAEFLSNAKKQMSTIVYISNQKQKLQHIYLQVKV</sequence>
<reference evidence="1" key="1">
    <citation type="submission" date="2021-06" db="EMBL/GenBank/DDBJ databases">
        <authorList>
            <person name="Kallberg Y."/>
            <person name="Tangrot J."/>
            <person name="Rosling A."/>
        </authorList>
    </citation>
    <scope>NUCLEOTIDE SEQUENCE</scope>
    <source>
        <strain evidence="1">UK204</strain>
    </source>
</reference>
<protein>
    <submittedName>
        <fullName evidence="1">13764_t:CDS:1</fullName>
    </submittedName>
</protein>
<evidence type="ECO:0000313" key="1">
    <source>
        <dbReference type="EMBL" id="CAG8439786.1"/>
    </source>
</evidence>
<evidence type="ECO:0000313" key="2">
    <source>
        <dbReference type="Proteomes" id="UP000789570"/>
    </source>
</evidence>